<evidence type="ECO:0000256" key="1">
    <source>
        <dbReference type="ARBA" id="ARBA00004604"/>
    </source>
</evidence>
<dbReference type="HOGENOM" id="CLU_015495_5_1_1"/>
<name>D7MJ24_ARALL</name>
<dbReference type="SUPFAM" id="SSF89124">
    <property type="entry name" value="Nop domain"/>
    <property type="match status" value="1"/>
</dbReference>
<protein>
    <recommendedName>
        <fullName evidence="5">Nop domain-containing protein</fullName>
    </recommendedName>
</protein>
<keyword evidence="7" id="KW-1185">Reference proteome</keyword>
<evidence type="ECO:0000256" key="4">
    <source>
        <dbReference type="ARBA" id="ARBA00023242"/>
    </source>
</evidence>
<dbReference type="InterPro" id="IPR002687">
    <property type="entry name" value="Nop_dom"/>
</dbReference>
<dbReference type="STRING" id="81972.D7MJ24"/>
<reference evidence="7" key="1">
    <citation type="journal article" date="2011" name="Nat. Genet.">
        <title>The Arabidopsis lyrata genome sequence and the basis of rapid genome size change.</title>
        <authorList>
            <person name="Hu T.T."/>
            <person name="Pattyn P."/>
            <person name="Bakker E.G."/>
            <person name="Cao J."/>
            <person name="Cheng J.-F."/>
            <person name="Clark R.M."/>
            <person name="Fahlgren N."/>
            <person name="Fawcett J.A."/>
            <person name="Grimwood J."/>
            <person name="Gundlach H."/>
            <person name="Haberer G."/>
            <person name="Hollister J.D."/>
            <person name="Ossowski S."/>
            <person name="Ottilar R.P."/>
            <person name="Salamov A.A."/>
            <person name="Schneeberger K."/>
            <person name="Spannagl M."/>
            <person name="Wang X."/>
            <person name="Yang L."/>
            <person name="Nasrallah M.E."/>
            <person name="Bergelson J."/>
            <person name="Carrington J.C."/>
            <person name="Gaut B.S."/>
            <person name="Schmutz J."/>
            <person name="Mayer K.F.X."/>
            <person name="Van de Peer Y."/>
            <person name="Grigoriev I.V."/>
            <person name="Nordborg M."/>
            <person name="Weigel D."/>
            <person name="Guo Y.-L."/>
        </authorList>
    </citation>
    <scope>NUCLEOTIDE SEQUENCE [LARGE SCALE GENOMIC DNA]</scope>
    <source>
        <strain evidence="7">cv. MN47</strain>
    </source>
</reference>
<dbReference type="InterPro" id="IPR045056">
    <property type="entry name" value="Nop56/Nop58"/>
</dbReference>
<proteinExistence type="inferred from homology"/>
<dbReference type="Proteomes" id="UP000008694">
    <property type="component" value="Unassembled WGS sequence"/>
</dbReference>
<dbReference type="GO" id="GO:0032040">
    <property type="term" value="C:small-subunit processome"/>
    <property type="evidence" value="ECO:0007669"/>
    <property type="project" value="InterPro"/>
</dbReference>
<feature type="domain" description="Nop" evidence="5">
    <location>
        <begin position="266"/>
        <end position="375"/>
    </location>
</feature>
<evidence type="ECO:0000259" key="5">
    <source>
        <dbReference type="PROSITE" id="PS51358"/>
    </source>
</evidence>
<dbReference type="eggNOG" id="KOG2572">
    <property type="taxonomic scope" value="Eukaryota"/>
</dbReference>
<dbReference type="PANTHER" id="PTHR10894:SF1">
    <property type="entry name" value="NUCLEOLAR PROTEIN 58"/>
    <property type="match status" value="1"/>
</dbReference>
<dbReference type="GO" id="GO:0031428">
    <property type="term" value="C:box C/D methylation guide snoRNP complex"/>
    <property type="evidence" value="ECO:0007669"/>
    <property type="project" value="InterPro"/>
</dbReference>
<dbReference type="InterPro" id="IPR042239">
    <property type="entry name" value="Nop_C"/>
</dbReference>
<keyword evidence="4" id="KW-0539">Nucleus</keyword>
<dbReference type="EMBL" id="GL348719">
    <property type="protein sequence ID" value="EFH46932.1"/>
    <property type="molecule type" value="Genomic_DNA"/>
</dbReference>
<comment type="similarity">
    <text evidence="2">Belongs to the NOP5/NOP56 family.</text>
</comment>
<dbReference type="AlphaFoldDB" id="D7MJ24"/>
<evidence type="ECO:0000256" key="2">
    <source>
        <dbReference type="ARBA" id="ARBA00009211"/>
    </source>
</evidence>
<dbReference type="GO" id="GO:0042254">
    <property type="term" value="P:ribosome biogenesis"/>
    <property type="evidence" value="ECO:0007669"/>
    <property type="project" value="UniProtKB-KW"/>
</dbReference>
<dbReference type="Gene3D" id="1.10.246.90">
    <property type="entry name" value="Nop domain"/>
    <property type="match status" value="1"/>
</dbReference>
<dbReference type="SMART" id="SM00931">
    <property type="entry name" value="NOSIC"/>
    <property type="match status" value="1"/>
</dbReference>
<dbReference type="InterPro" id="IPR012976">
    <property type="entry name" value="NOSIC"/>
</dbReference>
<dbReference type="InterPro" id="IPR036070">
    <property type="entry name" value="Nop_dom_sf"/>
</dbReference>
<dbReference type="Gramene" id="fgenesh1_pm.C_scaffold_7002655">
    <property type="protein sequence ID" value="fgenesh1_pm.C_scaffold_7002655"/>
    <property type="gene ID" value="fgenesh1_pm.C_scaffold_7002655"/>
</dbReference>
<evidence type="ECO:0000256" key="3">
    <source>
        <dbReference type="ARBA" id="ARBA00022517"/>
    </source>
</evidence>
<dbReference type="PROSITE" id="PS51358">
    <property type="entry name" value="NOP"/>
    <property type="match status" value="1"/>
</dbReference>
<sequence>MLLLYETFWGYALLRVVDDAILVDNVHALATHFQSAEAANEAVLESIKMSLMSPALRGFLLAHCQVVGETLGVGDPDLGDRISSDLPIPCLHNIAVHELLRGVRSQSSALVGDPPRMARDRALSHRLARQAMGIGLEPDMMDAFIRTTVGLYDALVKELNTYTMRLREWYGPHFPELSSIVQPQIPYVKSVLLMGDKLNAANLDFSEFLSLDDELSLKAAAVHSHAPPFSQLEMLLIQNFCRDVVLPLHTTTTALLDSLNDHMQAFAPNLTALVGVPIAPRLIYLGGGLSKLSKMPASTLETLGANEATPRDGLIYRSPLVDLAPEPYKRKFSRTLAAKCALAIRIDVFGAGQDNAMGLQYRDLHLQTRLDRLRQAYNRRYLGLPA</sequence>
<dbReference type="Gene3D" id="1.10.287.4070">
    <property type="match status" value="1"/>
</dbReference>
<comment type="subcellular location">
    <subcellularLocation>
        <location evidence="1">Nucleus</location>
        <location evidence="1">Nucleolus</location>
    </subcellularLocation>
</comment>
<gene>
    <name evidence="6" type="ORF">ARALYDRAFT_330428</name>
</gene>
<dbReference type="Pfam" id="PF01798">
    <property type="entry name" value="Nop"/>
    <property type="match status" value="1"/>
</dbReference>
<dbReference type="GO" id="GO:0030515">
    <property type="term" value="F:snoRNA binding"/>
    <property type="evidence" value="ECO:0007669"/>
    <property type="project" value="InterPro"/>
</dbReference>
<evidence type="ECO:0000313" key="7">
    <source>
        <dbReference type="Proteomes" id="UP000008694"/>
    </source>
</evidence>
<organism evidence="7">
    <name type="scientific">Arabidopsis lyrata subsp. lyrata</name>
    <name type="common">Lyre-leaved rock-cress</name>
    <dbReference type="NCBI Taxonomy" id="81972"/>
    <lineage>
        <taxon>Eukaryota</taxon>
        <taxon>Viridiplantae</taxon>
        <taxon>Streptophyta</taxon>
        <taxon>Embryophyta</taxon>
        <taxon>Tracheophyta</taxon>
        <taxon>Spermatophyta</taxon>
        <taxon>Magnoliopsida</taxon>
        <taxon>eudicotyledons</taxon>
        <taxon>Gunneridae</taxon>
        <taxon>Pentapetalae</taxon>
        <taxon>rosids</taxon>
        <taxon>malvids</taxon>
        <taxon>Brassicales</taxon>
        <taxon>Brassicaceae</taxon>
        <taxon>Camelineae</taxon>
        <taxon>Arabidopsis</taxon>
    </lineage>
</organism>
<evidence type="ECO:0000313" key="6">
    <source>
        <dbReference type="EMBL" id="EFH46932.1"/>
    </source>
</evidence>
<keyword evidence="3" id="KW-0690">Ribosome biogenesis</keyword>
<accession>D7MJ24</accession>
<dbReference type="PANTHER" id="PTHR10894">
    <property type="entry name" value="NUCLEOLAR PROTEIN 5 NUCLEOLAR PROTEIN NOP5 NOP58"/>
    <property type="match status" value="1"/>
</dbReference>